<reference evidence="2 3" key="1">
    <citation type="journal article" date="2019" name="Sci. Rep.">
        <title>Orb-weaving spider Araneus ventricosus genome elucidates the spidroin gene catalogue.</title>
        <authorList>
            <person name="Kono N."/>
            <person name="Nakamura H."/>
            <person name="Ohtoshi R."/>
            <person name="Moran D.A.P."/>
            <person name="Shinohara A."/>
            <person name="Yoshida Y."/>
            <person name="Fujiwara M."/>
            <person name="Mori M."/>
            <person name="Tomita M."/>
            <person name="Arakawa K."/>
        </authorList>
    </citation>
    <scope>NUCLEOTIDE SEQUENCE [LARGE SCALE GENOMIC DNA]</scope>
</reference>
<name>A0A4Y2MLI6_ARAVE</name>
<comment type="caution">
    <text evidence="2">The sequence shown here is derived from an EMBL/GenBank/DDBJ whole genome shotgun (WGS) entry which is preliminary data.</text>
</comment>
<dbReference type="PANTHER" id="PTHR11360">
    <property type="entry name" value="MONOCARBOXYLATE TRANSPORTER"/>
    <property type="match status" value="1"/>
</dbReference>
<accession>A0A4Y2MLI6</accession>
<dbReference type="Pfam" id="PF07690">
    <property type="entry name" value="MFS_1"/>
    <property type="match status" value="1"/>
</dbReference>
<organism evidence="2 3">
    <name type="scientific">Araneus ventricosus</name>
    <name type="common">Orbweaver spider</name>
    <name type="synonym">Epeira ventricosa</name>
    <dbReference type="NCBI Taxonomy" id="182803"/>
    <lineage>
        <taxon>Eukaryota</taxon>
        <taxon>Metazoa</taxon>
        <taxon>Ecdysozoa</taxon>
        <taxon>Arthropoda</taxon>
        <taxon>Chelicerata</taxon>
        <taxon>Arachnida</taxon>
        <taxon>Araneae</taxon>
        <taxon>Araneomorphae</taxon>
        <taxon>Entelegynae</taxon>
        <taxon>Araneoidea</taxon>
        <taxon>Araneidae</taxon>
        <taxon>Araneus</taxon>
    </lineage>
</organism>
<keyword evidence="1" id="KW-1133">Transmembrane helix</keyword>
<feature type="transmembrane region" description="Helical" evidence="1">
    <location>
        <begin position="331"/>
        <end position="351"/>
    </location>
</feature>
<evidence type="ECO:0000313" key="2">
    <source>
        <dbReference type="EMBL" id="GBN28041.1"/>
    </source>
</evidence>
<protein>
    <recommendedName>
        <fullName evidence="4">Major facilitator superfamily (MFS) profile domain-containing protein</fullName>
    </recommendedName>
</protein>
<keyword evidence="1" id="KW-0472">Membrane</keyword>
<keyword evidence="1" id="KW-0812">Transmembrane</keyword>
<dbReference type="GO" id="GO:0008028">
    <property type="term" value="F:monocarboxylic acid transmembrane transporter activity"/>
    <property type="evidence" value="ECO:0007669"/>
    <property type="project" value="TreeGrafter"/>
</dbReference>
<dbReference type="OrthoDB" id="410267at2759"/>
<dbReference type="Gene3D" id="1.20.1250.20">
    <property type="entry name" value="MFS general substrate transporter like domains"/>
    <property type="match status" value="1"/>
</dbReference>
<dbReference type="PANTHER" id="PTHR11360:SF303">
    <property type="entry name" value="MAJOR FACILITATOR SUPERFAMILY (MFS) PROFILE DOMAIN-CONTAINING PROTEIN"/>
    <property type="match status" value="1"/>
</dbReference>
<dbReference type="AlphaFoldDB" id="A0A4Y2MLI6"/>
<evidence type="ECO:0008006" key="4">
    <source>
        <dbReference type="Google" id="ProtNLM"/>
    </source>
</evidence>
<dbReference type="SUPFAM" id="SSF103473">
    <property type="entry name" value="MFS general substrate transporter"/>
    <property type="match status" value="1"/>
</dbReference>
<evidence type="ECO:0000256" key="1">
    <source>
        <dbReference type="SAM" id="Phobius"/>
    </source>
</evidence>
<dbReference type="InterPro" id="IPR036259">
    <property type="entry name" value="MFS_trans_sf"/>
</dbReference>
<feature type="transmembrane region" description="Helical" evidence="1">
    <location>
        <begin position="392"/>
        <end position="413"/>
    </location>
</feature>
<feature type="transmembrane region" description="Helical" evidence="1">
    <location>
        <begin position="167"/>
        <end position="187"/>
    </location>
</feature>
<feature type="transmembrane region" description="Helical" evidence="1">
    <location>
        <begin position="357"/>
        <end position="380"/>
    </location>
</feature>
<feature type="transmembrane region" description="Helical" evidence="1">
    <location>
        <begin position="80"/>
        <end position="99"/>
    </location>
</feature>
<sequence>MKKLSQTDIKSATAAVTCSFIFGILMGTPRLSSLLFVASMTRFGVDRQRASFPFFLCYTIRNASGPLIGYLGGKFGLKNVIILGCLLSSIAVGGCFFAEDIVTITILWGVAFGFSFGLGVALLPQVLSLHFSSHLDKAVGVNVGGECIASFLLTLLTEFLLKTYGLSGTFLILSGVVLHSIPAAMLIQIPNQKTGQNEESSNESDLKSDLVDQNEKSVLFSGKLELKTNRHEFNGNKVSATTSSAKQKLDPKSSLYGFRVFLNPTYILILLTQSTMMYIFTSTNTILVDVSRDHDVSISDAVYVLIGFQVADAVGRFTLGFVTDRGYLSKANFSAVCFVAIGLLLVAFIWIRGFAGMMIFVLGLGVFIGGLKMISASFVMQYVEKDCFSIAIASRFLLYPPISFTQAPLIGFFRDKLQTYNGLFCILIAICCVNSIVSLMVPSMERCRQKRKKCSQ</sequence>
<feature type="non-terminal residue" evidence="2">
    <location>
        <position position="456"/>
    </location>
</feature>
<proteinExistence type="predicted"/>
<dbReference type="InterPro" id="IPR050327">
    <property type="entry name" value="Proton-linked_MCT"/>
</dbReference>
<feature type="transmembrane region" description="Helical" evidence="1">
    <location>
        <begin position="419"/>
        <end position="441"/>
    </location>
</feature>
<feature type="transmembrane region" description="Helical" evidence="1">
    <location>
        <begin position="301"/>
        <end position="319"/>
    </location>
</feature>
<dbReference type="Proteomes" id="UP000499080">
    <property type="component" value="Unassembled WGS sequence"/>
</dbReference>
<feature type="transmembrane region" description="Helical" evidence="1">
    <location>
        <begin position="12"/>
        <end position="32"/>
    </location>
</feature>
<dbReference type="InterPro" id="IPR011701">
    <property type="entry name" value="MFS"/>
</dbReference>
<gene>
    <name evidence="2" type="ORF">AVEN_83701_1</name>
</gene>
<evidence type="ECO:0000313" key="3">
    <source>
        <dbReference type="Proteomes" id="UP000499080"/>
    </source>
</evidence>
<feature type="transmembrane region" description="Helical" evidence="1">
    <location>
        <begin position="105"/>
        <end position="127"/>
    </location>
</feature>
<feature type="transmembrane region" description="Helical" evidence="1">
    <location>
        <begin position="256"/>
        <end position="281"/>
    </location>
</feature>
<dbReference type="EMBL" id="BGPR01007587">
    <property type="protein sequence ID" value="GBN28041.1"/>
    <property type="molecule type" value="Genomic_DNA"/>
</dbReference>
<keyword evidence="3" id="KW-1185">Reference proteome</keyword>